<dbReference type="Proteomes" id="UP000466931">
    <property type="component" value="Chromosome"/>
</dbReference>
<accession>A0A7I7Y2R9</accession>
<protein>
    <submittedName>
        <fullName evidence="1">Uncharacterized protein</fullName>
    </submittedName>
</protein>
<dbReference type="EMBL" id="AP022612">
    <property type="protein sequence ID" value="BBZ35927.1"/>
    <property type="molecule type" value="Genomic_DNA"/>
</dbReference>
<keyword evidence="2" id="KW-1185">Reference proteome</keyword>
<evidence type="ECO:0000313" key="1">
    <source>
        <dbReference type="EMBL" id="BBZ35927.1"/>
    </source>
</evidence>
<sequence>MKPGVHSPYELDPGASVSAWLRPALCSVRLTVTAATNAARTQLRPRAVAESSSIATQHHPQTLRVYNSVTKQLDNNRSVAAVEAQRLQVNWGGGRYSFLGPGSPKCDALARQGR</sequence>
<gene>
    <name evidence="1" type="ORF">MCNF_45320</name>
</gene>
<organism evidence="1 2">
    <name type="scientific">Mycolicibacterium confluentis</name>
    <dbReference type="NCBI Taxonomy" id="28047"/>
    <lineage>
        <taxon>Bacteria</taxon>
        <taxon>Bacillati</taxon>
        <taxon>Actinomycetota</taxon>
        <taxon>Actinomycetes</taxon>
        <taxon>Mycobacteriales</taxon>
        <taxon>Mycobacteriaceae</taxon>
        <taxon>Mycolicibacterium</taxon>
    </lineage>
</organism>
<dbReference type="AlphaFoldDB" id="A0A7I7Y2R9"/>
<evidence type="ECO:0000313" key="2">
    <source>
        <dbReference type="Proteomes" id="UP000466931"/>
    </source>
</evidence>
<reference evidence="1" key="2">
    <citation type="submission" date="2020-02" db="EMBL/GenBank/DDBJ databases">
        <authorList>
            <person name="Matsumoto Y."/>
            <person name="Motooka D."/>
            <person name="Nakamura S."/>
        </authorList>
    </citation>
    <scope>NUCLEOTIDE SEQUENCE</scope>
    <source>
        <strain evidence="1">JCM 13671</strain>
    </source>
</reference>
<proteinExistence type="predicted"/>
<reference evidence="1" key="1">
    <citation type="journal article" date="2019" name="Emerg. Microbes Infect.">
        <title>Comprehensive subspecies identification of 175 nontuberculous mycobacteria species based on 7547 genomic profiles.</title>
        <authorList>
            <person name="Matsumoto Y."/>
            <person name="Kinjo T."/>
            <person name="Motooka D."/>
            <person name="Nabeya D."/>
            <person name="Jung N."/>
            <person name="Uechi K."/>
            <person name="Horii T."/>
            <person name="Iida T."/>
            <person name="Fujita J."/>
            <person name="Nakamura S."/>
        </authorList>
    </citation>
    <scope>NUCLEOTIDE SEQUENCE [LARGE SCALE GENOMIC DNA]</scope>
    <source>
        <strain evidence="1">JCM 13671</strain>
    </source>
</reference>
<name>A0A7I7Y2R9_9MYCO</name>